<evidence type="ECO:0000259" key="5">
    <source>
        <dbReference type="PROSITE" id="PS01124"/>
    </source>
</evidence>
<dbReference type="RefSeq" id="WP_289473012.1">
    <property type="nucleotide sequence ID" value="NZ_JAUCMN010000003.1"/>
</dbReference>
<organism evidence="6 7">
    <name type="scientific">Curtobacterium caseinilyticum</name>
    <dbReference type="NCBI Taxonomy" id="3055137"/>
    <lineage>
        <taxon>Bacteria</taxon>
        <taxon>Bacillati</taxon>
        <taxon>Actinomycetota</taxon>
        <taxon>Actinomycetes</taxon>
        <taxon>Micrococcales</taxon>
        <taxon>Microbacteriaceae</taxon>
        <taxon>Curtobacterium</taxon>
    </lineage>
</organism>
<dbReference type="InterPro" id="IPR018060">
    <property type="entry name" value="HTH_AraC"/>
</dbReference>
<comment type="caution">
    <text evidence="6">The sequence shown here is derived from an EMBL/GenBank/DDBJ whole genome shotgun (WGS) entry which is preliminary data.</text>
</comment>
<keyword evidence="3" id="KW-0804">Transcription</keyword>
<evidence type="ECO:0000256" key="2">
    <source>
        <dbReference type="ARBA" id="ARBA00023125"/>
    </source>
</evidence>
<feature type="region of interest" description="Disordered" evidence="4">
    <location>
        <begin position="312"/>
        <end position="335"/>
    </location>
</feature>
<dbReference type="PANTHER" id="PTHR46796:SF12">
    <property type="entry name" value="HTH-TYPE DNA-BINDING TRANSCRIPTIONAL ACTIVATOR EUTR"/>
    <property type="match status" value="1"/>
</dbReference>
<feature type="domain" description="HTH araC/xylS-type" evidence="5">
    <location>
        <begin position="214"/>
        <end position="315"/>
    </location>
</feature>
<dbReference type="Gene3D" id="1.10.10.60">
    <property type="entry name" value="Homeodomain-like"/>
    <property type="match status" value="1"/>
</dbReference>
<evidence type="ECO:0000256" key="4">
    <source>
        <dbReference type="SAM" id="MobiDB-lite"/>
    </source>
</evidence>
<keyword evidence="7" id="KW-1185">Reference proteome</keyword>
<sequence length="335" mass="35967">MRTPARPTTATEHHGAVVDDAVELFEGVYSSHDINIGRAVEDGFTYRYRAVGDDEVLIATSAVAAHRWGRINPGRQYVLAWATGPGMVLDPDRRDPIRMQPHVPVMYPAGREFRFDAAPAVQHVIRFDGAFLESLGAAVRADLPGPLDMRSTADPAALPPLRRTIASAATTLWDPSADAAARSLQQRRVAQAVLEAFDVTPPSGLAAAGRGSVRVAQEWIAANAHRPLTTADVCRATGLSARGLQAAFHRAGASSPMQFLRDVRLHRVRAALTEGDPASTTVAEVARTWGFAHLGRFAGTYAAAFGERPSATLQRPAERWRGQRPSSAPTASTTT</sequence>
<dbReference type="InterPro" id="IPR050204">
    <property type="entry name" value="AraC_XylS_family_regulators"/>
</dbReference>
<dbReference type="PANTHER" id="PTHR46796">
    <property type="entry name" value="HTH-TYPE TRANSCRIPTIONAL ACTIVATOR RHAS-RELATED"/>
    <property type="match status" value="1"/>
</dbReference>
<keyword evidence="1" id="KW-0805">Transcription regulation</keyword>
<accession>A0ABT7TQX9</accession>
<evidence type="ECO:0000256" key="1">
    <source>
        <dbReference type="ARBA" id="ARBA00023015"/>
    </source>
</evidence>
<dbReference type="EMBL" id="JAUCMN010000003">
    <property type="protein sequence ID" value="MDM7891239.1"/>
    <property type="molecule type" value="Genomic_DNA"/>
</dbReference>
<dbReference type="SUPFAM" id="SSF46689">
    <property type="entry name" value="Homeodomain-like"/>
    <property type="match status" value="1"/>
</dbReference>
<gene>
    <name evidence="6" type="ORF">QUG93_06055</name>
</gene>
<evidence type="ECO:0000256" key="3">
    <source>
        <dbReference type="ARBA" id="ARBA00023163"/>
    </source>
</evidence>
<name>A0ABT7TQX9_9MICO</name>
<proteinExistence type="predicted"/>
<dbReference type="Pfam" id="PF12833">
    <property type="entry name" value="HTH_18"/>
    <property type="match status" value="1"/>
</dbReference>
<evidence type="ECO:0000313" key="6">
    <source>
        <dbReference type="EMBL" id="MDM7891239.1"/>
    </source>
</evidence>
<feature type="compositionally biased region" description="Low complexity" evidence="4">
    <location>
        <begin position="325"/>
        <end position="335"/>
    </location>
</feature>
<dbReference type="InterPro" id="IPR009057">
    <property type="entry name" value="Homeodomain-like_sf"/>
</dbReference>
<dbReference type="PROSITE" id="PS01124">
    <property type="entry name" value="HTH_ARAC_FAMILY_2"/>
    <property type="match status" value="1"/>
</dbReference>
<protein>
    <submittedName>
        <fullName evidence="6">Helix-turn-helix domain-containing protein</fullName>
    </submittedName>
</protein>
<dbReference type="Proteomes" id="UP001236404">
    <property type="component" value="Unassembled WGS sequence"/>
</dbReference>
<reference evidence="6 7" key="1">
    <citation type="submission" date="2023-06" db="EMBL/GenBank/DDBJ databases">
        <authorList>
            <person name="Feng G."/>
            <person name="Li J."/>
            <person name="Zhu H."/>
        </authorList>
    </citation>
    <scope>NUCLEOTIDE SEQUENCE [LARGE SCALE GENOMIC DNA]</scope>
    <source>
        <strain evidence="6 7">RHCKG28</strain>
    </source>
</reference>
<evidence type="ECO:0000313" key="7">
    <source>
        <dbReference type="Proteomes" id="UP001236404"/>
    </source>
</evidence>
<dbReference type="SMART" id="SM00342">
    <property type="entry name" value="HTH_ARAC"/>
    <property type="match status" value="1"/>
</dbReference>
<keyword evidence="2" id="KW-0238">DNA-binding</keyword>